<dbReference type="PANTHER" id="PTHR46766:SF1">
    <property type="entry name" value="GLUTAMINE-RICH PROTEIN 2"/>
    <property type="match status" value="1"/>
</dbReference>
<dbReference type="GO" id="GO:0052572">
    <property type="term" value="P:response to host immune response"/>
    <property type="evidence" value="ECO:0007669"/>
    <property type="project" value="TreeGrafter"/>
</dbReference>
<evidence type="ECO:0000313" key="5">
    <source>
        <dbReference type="EMBL" id="AGL28942.1"/>
    </source>
</evidence>
<dbReference type="AlphaFoldDB" id="R4MN97"/>
<feature type="domain" description="PPE" evidence="3">
    <location>
        <begin position="2"/>
        <end position="163"/>
    </location>
</feature>
<reference evidence="5 6" key="1">
    <citation type="journal article" date="2013" name="Genome Announc.">
        <title>Whole-Genome Sequences of Four Clinical Isolates of Mycobacterium tuberculosis from Tamil Nadu, South India.</title>
        <authorList>
            <person name="Narayanan S."/>
            <person name="Deshpande U."/>
        </authorList>
    </citation>
    <scope>NUCLEOTIDE SEQUENCE [LARGE SCALE GENOMIC DNA]</scope>
    <source>
        <strain evidence="5 6">CAS/NITR204</strain>
    </source>
</reference>
<dbReference type="Gene3D" id="1.20.1260.20">
    <property type="entry name" value="PPE superfamily"/>
    <property type="match status" value="1"/>
</dbReference>
<dbReference type="PATRIC" id="fig|1310114.3.peg.5095"/>
<accession>R4MN97</accession>
<proteinExistence type="inferred from homology"/>
<dbReference type="PANTHER" id="PTHR46766">
    <property type="entry name" value="GLUTAMINE-RICH PROTEIN 2"/>
    <property type="match status" value="1"/>
</dbReference>
<protein>
    <submittedName>
        <fullName evidence="5">PE family protein</fullName>
    </submittedName>
</protein>
<evidence type="ECO:0000259" key="3">
    <source>
        <dbReference type="Pfam" id="PF00823"/>
    </source>
</evidence>
<dbReference type="SUPFAM" id="SSF140459">
    <property type="entry name" value="PE/PPE dimer-like"/>
    <property type="match status" value="1"/>
</dbReference>
<comment type="similarity">
    <text evidence="1">Belongs to the mycobacterial PPE family.</text>
</comment>
<dbReference type="Pfam" id="PF00823">
    <property type="entry name" value="PPE"/>
    <property type="match status" value="1"/>
</dbReference>
<organism evidence="5 6">
    <name type="scientific">Mycobacterium tuberculosis CAS/NITR204</name>
    <dbReference type="NCBI Taxonomy" id="1310114"/>
    <lineage>
        <taxon>Bacteria</taxon>
        <taxon>Bacillati</taxon>
        <taxon>Actinomycetota</taxon>
        <taxon>Actinomycetes</taxon>
        <taxon>Mycobacteriales</taxon>
        <taxon>Mycobacteriaceae</taxon>
        <taxon>Mycobacterium</taxon>
        <taxon>Mycobacterium tuberculosis complex</taxon>
    </lineage>
</organism>
<name>R4MN97_MYCTX</name>
<dbReference type="FunFam" id="1.20.1260.20:FF:000001">
    <property type="entry name" value="PPE family protein PPE41"/>
    <property type="match status" value="1"/>
</dbReference>
<gene>
    <name evidence="5" type="ORF">J113_24300</name>
</gene>
<dbReference type="HOGENOM" id="CLU_000243_0_0_11"/>
<feature type="region of interest" description="Disordered" evidence="2">
    <location>
        <begin position="437"/>
        <end position="463"/>
    </location>
</feature>
<feature type="domain" description="PPE family C-terminal" evidence="4">
    <location>
        <begin position="308"/>
        <end position="370"/>
    </location>
</feature>
<dbReference type="Proteomes" id="UP000013548">
    <property type="component" value="Chromosome"/>
</dbReference>
<evidence type="ECO:0000313" key="6">
    <source>
        <dbReference type="Proteomes" id="UP000013548"/>
    </source>
</evidence>
<feature type="compositionally biased region" description="Basic and acidic residues" evidence="2">
    <location>
        <begin position="447"/>
        <end position="462"/>
    </location>
</feature>
<feature type="region of interest" description="Disordered" evidence="2">
    <location>
        <begin position="375"/>
        <end position="395"/>
    </location>
</feature>
<dbReference type="Pfam" id="PF12484">
    <property type="entry name" value="PPE-SVP"/>
    <property type="match status" value="1"/>
</dbReference>
<dbReference type="KEGG" id="mtuc:J113_24300"/>
<evidence type="ECO:0000256" key="1">
    <source>
        <dbReference type="ARBA" id="ARBA00010652"/>
    </source>
</evidence>
<evidence type="ECO:0000256" key="2">
    <source>
        <dbReference type="SAM" id="MobiDB-lite"/>
    </source>
</evidence>
<dbReference type="InterPro" id="IPR022171">
    <property type="entry name" value="PPE_C"/>
</dbReference>
<sequence>MDFGALPPEINSARMYAGPGSASLVAAAKMWDSVASDLFSAASAFQSVVWGLTVGSWIGSSAGLMAAAASPYVAWMSVTAGQAQLTAAQVRVAAAAYETAYRLTVPPPVIAENRTELMTLTATNLLGQNTPAIEANQAAYSQMWGQDAEAMYGYAATAATATEALLPFEDAPLITNPGGLLEQAVAVEEAIDTAAANQLMNNVPQALQQLAQPAQGVVPSSKLGGLWTAVSPHLSPLSNVSSIANNHMSMMGTGVSMTNTLHSMLKGLAPAAAQAVETAAENGVWAMSSLGSQLGSSLGSSGLGAGVAANLGRAASVGSLSVPPAWAAANQAVTPAARALPLTSLTSAAQTAPGHMLGGLPLGHPRRQRYPAHWRRHGPTRYPAHRPPDSTTGLRGCVGVVPRRGWRALAIWSKGPDPTGRTPRHRGAVDGIRKAVTGNGIDAGTTIRDDHDGRRQPRDLDGRCYAGDQPARAGLTMAQAGGNLPDQQPTHQRVSRFPAALRSTNRPPRHGRRRRHLVGNKCGRHQRGFACVIPSHRV</sequence>
<dbReference type="InterPro" id="IPR000030">
    <property type="entry name" value="PPE_dom"/>
</dbReference>
<dbReference type="InterPro" id="IPR038332">
    <property type="entry name" value="PPE_sf"/>
</dbReference>
<dbReference type="EMBL" id="CP005386">
    <property type="protein sequence ID" value="AGL28942.1"/>
    <property type="molecule type" value="Genomic_DNA"/>
</dbReference>
<dbReference type="BioCyc" id="MTUB1310114:G13A2-3525-MONOMER"/>
<evidence type="ECO:0000259" key="4">
    <source>
        <dbReference type="Pfam" id="PF12484"/>
    </source>
</evidence>